<feature type="transmembrane region" description="Helical" evidence="1">
    <location>
        <begin position="69"/>
        <end position="89"/>
    </location>
</feature>
<organism evidence="2 3">
    <name type="scientific">Methanococcoides methylutens</name>
    <dbReference type="NCBI Taxonomy" id="2226"/>
    <lineage>
        <taxon>Archaea</taxon>
        <taxon>Methanobacteriati</taxon>
        <taxon>Methanobacteriota</taxon>
        <taxon>Stenosarchaea group</taxon>
        <taxon>Methanomicrobia</taxon>
        <taxon>Methanosarcinales</taxon>
        <taxon>Methanosarcinaceae</taxon>
        <taxon>Methanococcoides</taxon>
    </lineage>
</organism>
<comment type="caution">
    <text evidence="2">The sequence shown here is derived from an EMBL/GenBank/DDBJ whole genome shotgun (WGS) entry which is preliminary data.</text>
</comment>
<feature type="transmembrane region" description="Helical" evidence="1">
    <location>
        <begin position="6"/>
        <end position="23"/>
    </location>
</feature>
<dbReference type="InterPro" id="IPR010718">
    <property type="entry name" value="DUF1294"/>
</dbReference>
<dbReference type="Proteomes" id="UP000029859">
    <property type="component" value="Unassembled WGS sequence"/>
</dbReference>
<dbReference type="OrthoDB" id="53377at2157"/>
<proteinExistence type="predicted"/>
<accession>A0A099T2U5</accession>
<gene>
    <name evidence="2" type="ORF">LI82_12480</name>
</gene>
<dbReference type="Pfam" id="PF06961">
    <property type="entry name" value="DUF1294"/>
    <property type="match status" value="1"/>
</dbReference>
<evidence type="ECO:0000313" key="2">
    <source>
        <dbReference type="EMBL" id="KGK98503.1"/>
    </source>
</evidence>
<dbReference type="EMBL" id="JRHO01000014">
    <property type="protein sequence ID" value="KGK98503.1"/>
    <property type="molecule type" value="Genomic_DNA"/>
</dbReference>
<name>A0A099T2U5_METMT</name>
<dbReference type="AlphaFoldDB" id="A0A099T2U5"/>
<evidence type="ECO:0000313" key="3">
    <source>
        <dbReference type="Proteomes" id="UP000029859"/>
    </source>
</evidence>
<protein>
    <submittedName>
        <fullName evidence="2">Membrane protein</fullName>
    </submittedName>
</protein>
<dbReference type="RefSeq" id="WP_048196038.1">
    <property type="nucleotide sequence ID" value="NZ_CAAGSM010000004.1"/>
</dbReference>
<sequence>MELYMYFLLYLFLVNAYAFWLMYSDKKKAIKNQYRIPEKTLFTWALLGGSIGSITGMQKFRHKTRHPKFRIGMPLIFIVEGYLFFEYVLPVLI</sequence>
<keyword evidence="1" id="KW-0472">Membrane</keyword>
<reference evidence="2 3" key="1">
    <citation type="submission" date="2014-09" db="EMBL/GenBank/DDBJ databases">
        <title>Draft genome sequence of an obligately methylotrophic methanogen, Methanococcoides methylutens, isolated from marine sediment.</title>
        <authorList>
            <person name="Guan Y."/>
            <person name="Ngugi D.K."/>
            <person name="Blom J."/>
            <person name="Ali S."/>
            <person name="Ferry J.G."/>
            <person name="Stingl U."/>
        </authorList>
    </citation>
    <scope>NUCLEOTIDE SEQUENCE [LARGE SCALE GENOMIC DNA]</scope>
    <source>
        <strain evidence="2 3">DSM 2657</strain>
    </source>
</reference>
<evidence type="ECO:0000256" key="1">
    <source>
        <dbReference type="SAM" id="Phobius"/>
    </source>
</evidence>
<keyword evidence="1" id="KW-0812">Transmembrane</keyword>
<keyword evidence="1" id="KW-1133">Transmembrane helix</keyword>
<keyword evidence="3" id="KW-1185">Reference proteome</keyword>